<evidence type="ECO:0000256" key="2">
    <source>
        <dbReference type="ARBA" id="ARBA00005069"/>
    </source>
</evidence>
<sequence>MSGKLIWLVGASGSGKDSLLAALRQRENARLLVAHRYITRPFNAGSENHIALSKQEFFNRAERQLFALSWHANNNYYGIGIEIDLWLHAGFDVVANGSRAHLPQARARYADALLPICLQVTPEVLRQRLEQRGRESEAEIALRLERAARYTPSDCLTLNNNGSLGQSVDQFLTLLRRHYARQENQHAYL</sequence>
<dbReference type="InterPro" id="IPR008145">
    <property type="entry name" value="GK/Ca_channel_bsu"/>
</dbReference>
<dbReference type="GO" id="GO:0033863">
    <property type="term" value="F:ribose 1,5-bisphosphate phosphokinase activity"/>
    <property type="evidence" value="ECO:0007669"/>
    <property type="project" value="UniProtKB-UniRule"/>
</dbReference>
<dbReference type="Proteomes" id="UP001064206">
    <property type="component" value="Chromosome"/>
</dbReference>
<comment type="similarity">
    <text evidence="6">Belongs to the ribose 1,5-bisphosphokinase family.</text>
</comment>
<dbReference type="RefSeq" id="WP_004856577.1">
    <property type="nucleotide sequence ID" value="NZ_ABDFAB020000004.1"/>
</dbReference>
<keyword evidence="12" id="KW-1185">Reference proteome</keyword>
<evidence type="ECO:0000256" key="3">
    <source>
        <dbReference type="ARBA" id="ARBA00022679"/>
    </source>
</evidence>
<reference evidence="10 12" key="3">
    <citation type="submission" date="2024-02" db="EMBL/GenBank/DDBJ databases">
        <title>Tn5403 promotes plasmid rearrangements and degradation of the Klebsiella pneumoniae carbapenemase (KPC) transposon Tn4401.</title>
        <authorList>
            <person name="Sheppard A.E."/>
            <person name="Barry K.E."/>
            <person name="Parikh H.I."/>
            <person name="Vegesana K."/>
            <person name="Sebra R."/>
            <person name="George S."/>
            <person name="Sanderson N.D."/>
            <person name="Stoesser N."/>
            <person name="Eyre D.W."/>
            <person name="Crook D.W."/>
            <person name="Walker A.S."/>
            <person name="Mathers A.J."/>
        </authorList>
    </citation>
    <scope>NUCLEOTIDE SEQUENCE [LARGE SCALE GENOMIC DNA]</scope>
    <source>
        <strain evidence="10 12">CAV1921</strain>
    </source>
</reference>
<evidence type="ECO:0000256" key="1">
    <source>
        <dbReference type="ARBA" id="ARBA00000373"/>
    </source>
</evidence>
<dbReference type="GO" id="GO:0019634">
    <property type="term" value="P:organic phosphonate metabolic process"/>
    <property type="evidence" value="ECO:0007669"/>
    <property type="project" value="UniProtKB-UniRule"/>
</dbReference>
<dbReference type="NCBIfam" id="TIGR02322">
    <property type="entry name" value="phosphon_PhnN"/>
    <property type="match status" value="1"/>
</dbReference>
<keyword evidence="3 6" id="KW-0808">Transferase</keyword>
<evidence type="ECO:0000313" key="12">
    <source>
        <dbReference type="Proteomes" id="UP001350972"/>
    </source>
</evidence>
<name>A0A1Y6GS31_RAOOR</name>
<reference evidence="8 11" key="1">
    <citation type="submission" date="2017-07" db="EMBL/GenBank/DDBJ databases">
        <title>Raoultella ornithinolytica strain HH3 draft genome.</title>
        <authorList>
            <person name="Duceppe M.-O."/>
            <person name="Huang H."/>
            <person name="Phipps-Todd B."/>
        </authorList>
    </citation>
    <scope>NUCLEOTIDE SEQUENCE [LARGE SCALE GENOMIC DNA]</scope>
    <source>
        <strain evidence="8 11">HH3</strain>
    </source>
</reference>
<organism evidence="8 11">
    <name type="scientific">Raoultella ornithinolytica</name>
    <name type="common">Klebsiella ornithinolytica</name>
    <dbReference type="NCBI Taxonomy" id="54291"/>
    <lineage>
        <taxon>Bacteria</taxon>
        <taxon>Pseudomonadati</taxon>
        <taxon>Pseudomonadota</taxon>
        <taxon>Gammaproteobacteria</taxon>
        <taxon>Enterobacterales</taxon>
        <taxon>Enterobacteriaceae</taxon>
        <taxon>Klebsiella/Raoultella group</taxon>
        <taxon>Raoultella</taxon>
    </lineage>
</organism>
<evidence type="ECO:0000256" key="5">
    <source>
        <dbReference type="ARBA" id="ARBA00022840"/>
    </source>
</evidence>
<dbReference type="EMBL" id="CP104450">
    <property type="protein sequence ID" value="UXE37910.1"/>
    <property type="molecule type" value="Genomic_DNA"/>
</dbReference>
<evidence type="ECO:0000313" key="10">
    <source>
        <dbReference type="EMBL" id="WWC11476.1"/>
    </source>
</evidence>
<keyword evidence="8" id="KW-0418">Kinase</keyword>
<dbReference type="InterPro" id="IPR012699">
    <property type="entry name" value="PhnN"/>
</dbReference>
<dbReference type="SUPFAM" id="SSF52540">
    <property type="entry name" value="P-loop containing nucleoside triphosphate hydrolases"/>
    <property type="match status" value="1"/>
</dbReference>
<dbReference type="GO" id="GO:0005524">
    <property type="term" value="F:ATP binding"/>
    <property type="evidence" value="ECO:0007669"/>
    <property type="project" value="UniProtKB-KW"/>
</dbReference>
<dbReference type="GeneID" id="93756382"/>
<dbReference type="InterPro" id="IPR027417">
    <property type="entry name" value="P-loop_NTPase"/>
</dbReference>
<evidence type="ECO:0000256" key="6">
    <source>
        <dbReference type="HAMAP-Rule" id="MF_00836"/>
    </source>
</evidence>
<reference evidence="9" key="2">
    <citation type="submission" date="2022-09" db="EMBL/GenBank/DDBJ databases">
        <title>Multidrug resistance Raoultella ornithinolytica Strain MQB_Silv_108.</title>
        <authorList>
            <person name="Quintela-Baluja M."/>
        </authorList>
    </citation>
    <scope>NUCLEOTIDE SEQUENCE</scope>
    <source>
        <strain evidence="9">MQB_Silv_108</strain>
    </source>
</reference>
<dbReference type="eggNOG" id="COG3709">
    <property type="taxonomic scope" value="Bacteria"/>
</dbReference>
<evidence type="ECO:0000313" key="11">
    <source>
        <dbReference type="Proteomes" id="UP000229713"/>
    </source>
</evidence>
<proteinExistence type="inferred from homology"/>
<protein>
    <recommendedName>
        <fullName evidence="6">Ribose 1,5-bisphosphate phosphokinase PhnN</fullName>
        <ecNumber evidence="6">2.7.4.23</ecNumber>
    </recommendedName>
    <alternativeName>
        <fullName evidence="6">Ribose 1,5-bisphosphokinase</fullName>
    </alternativeName>
</protein>
<dbReference type="GO" id="GO:0006015">
    <property type="term" value="P:5-phosphoribose 1-diphosphate biosynthetic process"/>
    <property type="evidence" value="ECO:0007669"/>
    <property type="project" value="UniProtKB-UniRule"/>
</dbReference>
<dbReference type="Pfam" id="PF13238">
    <property type="entry name" value="AAA_18"/>
    <property type="match status" value="1"/>
</dbReference>
<accession>A0A1Y6GS31</accession>
<keyword evidence="5 6" id="KW-0067">ATP-binding</keyword>
<comment type="pathway">
    <text evidence="2 6">Metabolic intermediate biosynthesis; 5-phospho-alpha-D-ribose 1-diphosphate biosynthesis; 5-phospho-alpha-D-ribose 1-diphosphate from D-ribose 5-phosphate (route II): step 3/3.</text>
</comment>
<evidence type="ECO:0000313" key="9">
    <source>
        <dbReference type="EMBL" id="UXE37910.1"/>
    </source>
</evidence>
<dbReference type="AlphaFoldDB" id="A0A1Y6GS31"/>
<comment type="catalytic activity">
    <reaction evidence="1 6">
        <text>alpha-D-ribose 1,5-bisphosphate + ATP = 5-phospho-alpha-D-ribose 1-diphosphate + ADP</text>
        <dbReference type="Rhea" id="RHEA:20109"/>
        <dbReference type="ChEBI" id="CHEBI:30616"/>
        <dbReference type="ChEBI" id="CHEBI:58017"/>
        <dbReference type="ChEBI" id="CHEBI:68688"/>
        <dbReference type="ChEBI" id="CHEBI:456216"/>
        <dbReference type="EC" id="2.7.4.23"/>
    </reaction>
</comment>
<dbReference type="STRING" id="54291.TE10_04090"/>
<dbReference type="UniPathway" id="UPA00087">
    <property type="reaction ID" value="UER00175"/>
</dbReference>
<dbReference type="Proteomes" id="UP000229713">
    <property type="component" value="Unassembled WGS sequence"/>
</dbReference>
<dbReference type="HAMAP" id="MF_00836">
    <property type="entry name" value="PhnN"/>
    <property type="match status" value="1"/>
</dbReference>
<evidence type="ECO:0000313" key="8">
    <source>
        <dbReference type="EMBL" id="PIK93770.1"/>
    </source>
</evidence>
<dbReference type="PaxDb" id="1286170-RORB6_17005"/>
<dbReference type="SMART" id="SM00072">
    <property type="entry name" value="GuKc"/>
    <property type="match status" value="1"/>
</dbReference>
<keyword evidence="4 6" id="KW-0547">Nucleotide-binding</keyword>
<dbReference type="Gene3D" id="3.40.50.300">
    <property type="entry name" value="P-loop containing nucleotide triphosphate hydrolases"/>
    <property type="match status" value="1"/>
</dbReference>
<feature type="domain" description="Guanylate kinase/L-type calcium channel beta subunit" evidence="7">
    <location>
        <begin position="2"/>
        <end position="179"/>
    </location>
</feature>
<dbReference type="EMBL" id="CP145163">
    <property type="protein sequence ID" value="WWC11476.1"/>
    <property type="molecule type" value="Genomic_DNA"/>
</dbReference>
<dbReference type="EC" id="2.7.4.23" evidence="6"/>
<comment type="caution">
    <text evidence="6">Lacks conserved residue(s) required for the propagation of feature annotation.</text>
</comment>
<dbReference type="FunFam" id="3.40.50.300:FF:000979">
    <property type="entry name" value="Ribose 1,5-bisphosphate phosphokinase PhnN"/>
    <property type="match status" value="1"/>
</dbReference>
<gene>
    <name evidence="6 9" type="primary">phnN</name>
    <name evidence="8" type="ORF">CFY86_01165</name>
    <name evidence="10" type="ORF">LM286_24845</name>
    <name evidence="9" type="ORF">N2J37_26060</name>
</gene>
<dbReference type="NCBIfam" id="NF007485">
    <property type="entry name" value="PRK10078.1"/>
    <property type="match status" value="1"/>
</dbReference>
<dbReference type="EMBL" id="NKYI01000005">
    <property type="protein sequence ID" value="PIK93770.1"/>
    <property type="molecule type" value="Genomic_DNA"/>
</dbReference>
<evidence type="ECO:0000259" key="7">
    <source>
        <dbReference type="SMART" id="SM00072"/>
    </source>
</evidence>
<dbReference type="Proteomes" id="UP001350972">
    <property type="component" value="Chromosome"/>
</dbReference>
<evidence type="ECO:0000256" key="4">
    <source>
        <dbReference type="ARBA" id="ARBA00022741"/>
    </source>
</evidence>
<comment type="function">
    <text evidence="6">Catalyzes the phosphorylation of ribose 1,5-bisphosphate to 5-phospho-D-ribosyl alpha-1-diphosphate (PRPP).</text>
</comment>